<dbReference type="InterPro" id="IPR009003">
    <property type="entry name" value="Peptidase_S1_PA"/>
</dbReference>
<dbReference type="Gene3D" id="2.40.10.10">
    <property type="entry name" value="Trypsin-like serine proteases"/>
    <property type="match status" value="1"/>
</dbReference>
<feature type="non-terminal residue" evidence="2">
    <location>
        <position position="1"/>
    </location>
</feature>
<organism evidence="2 3">
    <name type="scientific">Eragrostis curvula</name>
    <name type="common">weeping love grass</name>
    <dbReference type="NCBI Taxonomy" id="38414"/>
    <lineage>
        <taxon>Eukaryota</taxon>
        <taxon>Viridiplantae</taxon>
        <taxon>Streptophyta</taxon>
        <taxon>Embryophyta</taxon>
        <taxon>Tracheophyta</taxon>
        <taxon>Spermatophyta</taxon>
        <taxon>Magnoliopsida</taxon>
        <taxon>Liliopsida</taxon>
        <taxon>Poales</taxon>
        <taxon>Poaceae</taxon>
        <taxon>PACMAD clade</taxon>
        <taxon>Chloridoideae</taxon>
        <taxon>Eragrostideae</taxon>
        <taxon>Eragrostidinae</taxon>
        <taxon>Eragrostis</taxon>
    </lineage>
</organism>
<dbReference type="PANTHER" id="PTHR43019:SF64">
    <property type="entry name" value="OS07G0666400 PROTEIN"/>
    <property type="match status" value="1"/>
</dbReference>
<comment type="caution">
    <text evidence="2">The sequence shown here is derived from an EMBL/GenBank/DDBJ whole genome shotgun (WGS) entry which is preliminary data.</text>
</comment>
<dbReference type="Proteomes" id="UP000324897">
    <property type="component" value="Unassembled WGS sequence"/>
</dbReference>
<proteinExistence type="predicted"/>
<sequence length="282" mass="31014">MPEVCCKKRSGKKASFIMDEAAEAVYNAFSKSMVHVFMKTTGSDKITATGTGFIVSTVGHQCLVVTCRHCIVEDGEFDPAIHKLAIRLSGDARNDFEARKVFSDMDRDIAVIRFETVDAPPPPMTFAEDDNELPSVEKHIVVALGFCSPDKDEDESEDDNEDESEDDNEDESENEDGTFAYLEEVAALPGRIIMQQLEIDGEGFKEVYDADCGLINGCSGGPLVYKSKVVGVATRVDVQVERYVTPKTVKAVFQGWLGLAPDDGRTIKQLIEDISERPDALD</sequence>
<keyword evidence="3" id="KW-1185">Reference proteome</keyword>
<dbReference type="Pfam" id="PF13365">
    <property type="entry name" value="Trypsin_2"/>
    <property type="match status" value="1"/>
</dbReference>
<feature type="region of interest" description="Disordered" evidence="1">
    <location>
        <begin position="148"/>
        <end position="176"/>
    </location>
</feature>
<evidence type="ECO:0000256" key="1">
    <source>
        <dbReference type="SAM" id="MobiDB-lite"/>
    </source>
</evidence>
<dbReference type="OrthoDB" id="585691at2759"/>
<dbReference type="AlphaFoldDB" id="A0A5J9UIG7"/>
<dbReference type="InterPro" id="IPR043504">
    <property type="entry name" value="Peptidase_S1_PA_chymotrypsin"/>
</dbReference>
<evidence type="ECO:0000313" key="2">
    <source>
        <dbReference type="EMBL" id="TVU23028.1"/>
    </source>
</evidence>
<reference evidence="2 3" key="1">
    <citation type="journal article" date="2019" name="Sci. Rep.">
        <title>A high-quality genome of Eragrostis curvula grass provides insights into Poaceae evolution and supports new strategies to enhance forage quality.</title>
        <authorList>
            <person name="Carballo J."/>
            <person name="Santos B.A.C.M."/>
            <person name="Zappacosta D."/>
            <person name="Garbus I."/>
            <person name="Selva J.P."/>
            <person name="Gallo C.A."/>
            <person name="Diaz A."/>
            <person name="Albertini E."/>
            <person name="Caccamo M."/>
            <person name="Echenique V."/>
        </authorList>
    </citation>
    <scope>NUCLEOTIDE SEQUENCE [LARGE SCALE GENOMIC DNA]</scope>
    <source>
        <strain evidence="3">cv. Victoria</strain>
        <tissue evidence="2">Leaf</tissue>
    </source>
</reference>
<protein>
    <recommendedName>
        <fullName evidence="4">Peptidase S1 domain-containing protein</fullName>
    </recommendedName>
</protein>
<dbReference type="PANTHER" id="PTHR43019">
    <property type="entry name" value="SERINE ENDOPROTEASE DEGS"/>
    <property type="match status" value="1"/>
</dbReference>
<name>A0A5J9UIG7_9POAL</name>
<dbReference type="SUPFAM" id="SSF50494">
    <property type="entry name" value="Trypsin-like serine proteases"/>
    <property type="match status" value="1"/>
</dbReference>
<accession>A0A5J9UIG7</accession>
<dbReference type="Gramene" id="TVU23028">
    <property type="protein sequence ID" value="TVU23028"/>
    <property type="gene ID" value="EJB05_32757"/>
</dbReference>
<feature type="compositionally biased region" description="Acidic residues" evidence="1">
    <location>
        <begin position="151"/>
        <end position="176"/>
    </location>
</feature>
<evidence type="ECO:0008006" key="4">
    <source>
        <dbReference type="Google" id="ProtNLM"/>
    </source>
</evidence>
<dbReference type="EMBL" id="RWGY01000026">
    <property type="protein sequence ID" value="TVU23028.1"/>
    <property type="molecule type" value="Genomic_DNA"/>
</dbReference>
<gene>
    <name evidence="2" type="ORF">EJB05_32757</name>
</gene>
<evidence type="ECO:0000313" key="3">
    <source>
        <dbReference type="Proteomes" id="UP000324897"/>
    </source>
</evidence>